<dbReference type="InterPro" id="IPR021109">
    <property type="entry name" value="Peptidase_aspartic_dom_sf"/>
</dbReference>
<sequence>MNSKQCLASFVNINGIDAWMLWDSGSTMSRITLTFAQIANIKVNELLDPHTLQLGTVGSWSVVKYGATVDLSIQGQQYPTYLDIVNFDHYDMILGPSGRPKDPKVKVKEVPDIDSGTQHNALGVVSPLLINNGDDNEVATNIATARSTRPALYKVERSMEPHHGRHGEDPDVSGGDYAIH</sequence>
<feature type="compositionally biased region" description="Basic and acidic residues" evidence="1">
    <location>
        <begin position="158"/>
        <end position="169"/>
    </location>
</feature>
<dbReference type="Proteomes" id="UP000807342">
    <property type="component" value="Unassembled WGS sequence"/>
</dbReference>
<dbReference type="CDD" id="cd00303">
    <property type="entry name" value="retropepsin_like"/>
    <property type="match status" value="1"/>
</dbReference>
<proteinExistence type="predicted"/>
<organism evidence="2 3">
    <name type="scientific">Macrolepiota fuliginosa MF-IS2</name>
    <dbReference type="NCBI Taxonomy" id="1400762"/>
    <lineage>
        <taxon>Eukaryota</taxon>
        <taxon>Fungi</taxon>
        <taxon>Dikarya</taxon>
        <taxon>Basidiomycota</taxon>
        <taxon>Agaricomycotina</taxon>
        <taxon>Agaricomycetes</taxon>
        <taxon>Agaricomycetidae</taxon>
        <taxon>Agaricales</taxon>
        <taxon>Agaricineae</taxon>
        <taxon>Agaricaceae</taxon>
        <taxon>Macrolepiota</taxon>
    </lineage>
</organism>
<dbReference type="EMBL" id="MU151830">
    <property type="protein sequence ID" value="KAF9441646.1"/>
    <property type="molecule type" value="Genomic_DNA"/>
</dbReference>
<name>A0A9P5X2F1_9AGAR</name>
<accession>A0A9P5X2F1</accession>
<evidence type="ECO:0000256" key="1">
    <source>
        <dbReference type="SAM" id="MobiDB-lite"/>
    </source>
</evidence>
<dbReference type="Pfam" id="PF08284">
    <property type="entry name" value="RVP_2"/>
    <property type="match status" value="1"/>
</dbReference>
<keyword evidence="3" id="KW-1185">Reference proteome</keyword>
<evidence type="ECO:0000313" key="3">
    <source>
        <dbReference type="Proteomes" id="UP000807342"/>
    </source>
</evidence>
<evidence type="ECO:0000313" key="2">
    <source>
        <dbReference type="EMBL" id="KAF9441646.1"/>
    </source>
</evidence>
<protein>
    <submittedName>
        <fullName evidence="2">Uncharacterized protein</fullName>
    </submittedName>
</protein>
<dbReference type="SUPFAM" id="SSF50630">
    <property type="entry name" value="Acid proteases"/>
    <property type="match status" value="1"/>
</dbReference>
<dbReference type="OrthoDB" id="2799149at2759"/>
<dbReference type="Gene3D" id="2.40.70.10">
    <property type="entry name" value="Acid Proteases"/>
    <property type="match status" value="1"/>
</dbReference>
<dbReference type="AlphaFoldDB" id="A0A9P5X2F1"/>
<comment type="caution">
    <text evidence="2">The sequence shown here is derived from an EMBL/GenBank/DDBJ whole genome shotgun (WGS) entry which is preliminary data.</text>
</comment>
<reference evidence="2" key="1">
    <citation type="submission" date="2020-11" db="EMBL/GenBank/DDBJ databases">
        <authorList>
            <consortium name="DOE Joint Genome Institute"/>
            <person name="Ahrendt S."/>
            <person name="Riley R."/>
            <person name="Andreopoulos W."/>
            <person name="Labutti K."/>
            <person name="Pangilinan J."/>
            <person name="Ruiz-Duenas F.J."/>
            <person name="Barrasa J.M."/>
            <person name="Sanchez-Garcia M."/>
            <person name="Camarero S."/>
            <person name="Miyauchi S."/>
            <person name="Serrano A."/>
            <person name="Linde D."/>
            <person name="Babiker R."/>
            <person name="Drula E."/>
            <person name="Ayuso-Fernandez I."/>
            <person name="Pacheco R."/>
            <person name="Padilla G."/>
            <person name="Ferreira P."/>
            <person name="Barriuso J."/>
            <person name="Kellner H."/>
            <person name="Castanera R."/>
            <person name="Alfaro M."/>
            <person name="Ramirez L."/>
            <person name="Pisabarro A.G."/>
            <person name="Kuo A."/>
            <person name="Tritt A."/>
            <person name="Lipzen A."/>
            <person name="He G."/>
            <person name="Yan M."/>
            <person name="Ng V."/>
            <person name="Cullen D."/>
            <person name="Martin F."/>
            <person name="Rosso M.-N."/>
            <person name="Henrissat B."/>
            <person name="Hibbett D."/>
            <person name="Martinez A.T."/>
            <person name="Grigoriev I.V."/>
        </authorList>
    </citation>
    <scope>NUCLEOTIDE SEQUENCE</scope>
    <source>
        <strain evidence="2">MF-IS2</strain>
    </source>
</reference>
<gene>
    <name evidence="2" type="ORF">P691DRAFT_790882</name>
</gene>
<feature type="region of interest" description="Disordered" evidence="1">
    <location>
        <begin position="158"/>
        <end position="180"/>
    </location>
</feature>